<sequence>MNSVPVARKEKEKGRGREKKIESVRKEKSKRKRTKMERLPGFISNRPLRGVACREERN</sequence>
<feature type="region of interest" description="Disordered" evidence="1">
    <location>
        <begin position="1"/>
        <end position="43"/>
    </location>
</feature>
<evidence type="ECO:0000256" key="1">
    <source>
        <dbReference type="SAM" id="MobiDB-lite"/>
    </source>
</evidence>
<reference evidence="2 3" key="1">
    <citation type="journal article" date="2020" name="Mol. Biol. Evol.">
        <title>Distinct Expression and Methylation Patterns for Genes with Different Fates following a Single Whole-Genome Duplication in Flowering Plants.</title>
        <authorList>
            <person name="Shi T."/>
            <person name="Rahmani R.S."/>
            <person name="Gugger P.F."/>
            <person name="Wang M."/>
            <person name="Li H."/>
            <person name="Zhang Y."/>
            <person name="Li Z."/>
            <person name="Wang Q."/>
            <person name="Van de Peer Y."/>
            <person name="Marchal K."/>
            <person name="Chen J."/>
        </authorList>
    </citation>
    <scope>NUCLEOTIDE SEQUENCE [LARGE SCALE GENOMIC DNA]</scope>
    <source>
        <tissue evidence="2">Leaf</tissue>
    </source>
</reference>
<evidence type="ECO:0000313" key="2">
    <source>
        <dbReference type="EMBL" id="DAD27589.1"/>
    </source>
</evidence>
<evidence type="ECO:0000313" key="3">
    <source>
        <dbReference type="Proteomes" id="UP000607653"/>
    </source>
</evidence>
<feature type="compositionally biased region" description="Basic and acidic residues" evidence="1">
    <location>
        <begin position="7"/>
        <end position="26"/>
    </location>
</feature>
<organism evidence="2 3">
    <name type="scientific">Nelumbo nucifera</name>
    <name type="common">Sacred lotus</name>
    <dbReference type="NCBI Taxonomy" id="4432"/>
    <lineage>
        <taxon>Eukaryota</taxon>
        <taxon>Viridiplantae</taxon>
        <taxon>Streptophyta</taxon>
        <taxon>Embryophyta</taxon>
        <taxon>Tracheophyta</taxon>
        <taxon>Spermatophyta</taxon>
        <taxon>Magnoliopsida</taxon>
        <taxon>Proteales</taxon>
        <taxon>Nelumbonaceae</taxon>
        <taxon>Nelumbo</taxon>
    </lineage>
</organism>
<keyword evidence="3" id="KW-1185">Reference proteome</keyword>
<dbReference type="AlphaFoldDB" id="A0A822Y8G2"/>
<gene>
    <name evidence="2" type="ORF">HUJ06_029057</name>
</gene>
<proteinExistence type="predicted"/>
<dbReference type="EMBL" id="DUZY01000002">
    <property type="protein sequence ID" value="DAD27589.1"/>
    <property type="molecule type" value="Genomic_DNA"/>
</dbReference>
<comment type="caution">
    <text evidence="2">The sequence shown here is derived from an EMBL/GenBank/DDBJ whole genome shotgun (WGS) entry which is preliminary data.</text>
</comment>
<accession>A0A822Y8G2</accession>
<protein>
    <submittedName>
        <fullName evidence="2">Uncharacterized protein</fullName>
    </submittedName>
</protein>
<dbReference type="Proteomes" id="UP000607653">
    <property type="component" value="Unassembled WGS sequence"/>
</dbReference>
<name>A0A822Y8G2_NELNU</name>